<dbReference type="Pfam" id="PF25597">
    <property type="entry name" value="SH3_retrovirus"/>
    <property type="match status" value="1"/>
</dbReference>
<proteinExistence type="predicted"/>
<keyword evidence="1" id="KW-0472">Membrane</keyword>
<feature type="transmembrane region" description="Helical" evidence="1">
    <location>
        <begin position="136"/>
        <end position="157"/>
    </location>
</feature>
<dbReference type="AlphaFoldDB" id="A0A371HX03"/>
<feature type="transmembrane region" description="Helical" evidence="1">
    <location>
        <begin position="163"/>
        <end position="182"/>
    </location>
</feature>
<reference evidence="3" key="1">
    <citation type="submission" date="2018-05" db="EMBL/GenBank/DDBJ databases">
        <title>Draft genome of Mucuna pruriens seed.</title>
        <authorList>
            <person name="Nnadi N.E."/>
            <person name="Vos R."/>
            <person name="Hasami M.H."/>
            <person name="Devisetty U.K."/>
            <person name="Aguiy J.C."/>
        </authorList>
    </citation>
    <scope>NUCLEOTIDE SEQUENCE [LARGE SCALE GENOMIC DNA]</scope>
    <source>
        <strain evidence="3">JCA_2017</strain>
    </source>
</reference>
<feature type="non-terminal residue" evidence="3">
    <location>
        <position position="1"/>
    </location>
</feature>
<dbReference type="EMBL" id="QJKJ01001494">
    <property type="protein sequence ID" value="RDY07320.1"/>
    <property type="molecule type" value="Genomic_DNA"/>
</dbReference>
<evidence type="ECO:0000256" key="1">
    <source>
        <dbReference type="SAM" id="Phobius"/>
    </source>
</evidence>
<sequence>MLQQNSLGHNANHVTIAHLENLGTMCIIVNSVNSGNWILDTEATDHDNNTLRMICVASSIAGLYIIHHQRVLPFLSYSVNNFHSYKCDTWHLRFGHSSHGNYENCFLLLNVINLLNLVRYVIWLNKRGCLFPIASLNLLILLIYCIWIFGVLSASLHCFDIDIFLLRLMLSLAIHGFFFMKLKSKTSSHIKQFNAKVKSIQFDNGKEFMLDEFYKSKGIVHQTSCVDGHTPTEREYRKEAPTYYGHGSCPFFSIQLPTMYLSNQLPYQKQDPQGRKCVHLGFKSGTKGYLLFDLHLQKYVSRDVPFYEQSIPFSTTPTLYLCHLLLTRTFLILGFTLLKPHLTIIVPFFHPLNLTSILNILLYDSLSHRHKTFTLNIYSILEPTTYNEAIQHDCWRAAIDVELTAPANNNTWTSSWKESYWLQMDFFKTKHKAHYCMPSLA</sequence>
<dbReference type="Proteomes" id="UP000257109">
    <property type="component" value="Unassembled WGS sequence"/>
</dbReference>
<keyword evidence="1" id="KW-1133">Transmembrane helix</keyword>
<evidence type="ECO:0000259" key="2">
    <source>
        <dbReference type="Pfam" id="PF25597"/>
    </source>
</evidence>
<gene>
    <name evidence="3" type="ORF">CR513_08581</name>
</gene>
<organism evidence="3 4">
    <name type="scientific">Mucuna pruriens</name>
    <name type="common">Velvet bean</name>
    <name type="synonym">Dolichos pruriens</name>
    <dbReference type="NCBI Taxonomy" id="157652"/>
    <lineage>
        <taxon>Eukaryota</taxon>
        <taxon>Viridiplantae</taxon>
        <taxon>Streptophyta</taxon>
        <taxon>Embryophyta</taxon>
        <taxon>Tracheophyta</taxon>
        <taxon>Spermatophyta</taxon>
        <taxon>Magnoliopsida</taxon>
        <taxon>eudicotyledons</taxon>
        <taxon>Gunneridae</taxon>
        <taxon>Pentapetalae</taxon>
        <taxon>rosids</taxon>
        <taxon>fabids</taxon>
        <taxon>Fabales</taxon>
        <taxon>Fabaceae</taxon>
        <taxon>Papilionoideae</taxon>
        <taxon>50 kb inversion clade</taxon>
        <taxon>NPAAA clade</taxon>
        <taxon>indigoferoid/millettioid clade</taxon>
        <taxon>Phaseoleae</taxon>
        <taxon>Mucuna</taxon>
    </lineage>
</organism>
<dbReference type="InterPro" id="IPR057670">
    <property type="entry name" value="SH3_retrovirus"/>
</dbReference>
<feature type="domain" description="Retroviral polymerase SH3-like" evidence="2">
    <location>
        <begin position="268"/>
        <end position="316"/>
    </location>
</feature>
<comment type="caution">
    <text evidence="3">The sequence shown here is derived from an EMBL/GenBank/DDBJ whole genome shotgun (WGS) entry which is preliminary data.</text>
</comment>
<keyword evidence="4" id="KW-1185">Reference proteome</keyword>
<evidence type="ECO:0000313" key="4">
    <source>
        <dbReference type="Proteomes" id="UP000257109"/>
    </source>
</evidence>
<evidence type="ECO:0000313" key="3">
    <source>
        <dbReference type="EMBL" id="RDY07320.1"/>
    </source>
</evidence>
<accession>A0A371HX03</accession>
<name>A0A371HX03_MUCPR</name>
<protein>
    <recommendedName>
        <fullName evidence="2">Retroviral polymerase SH3-like domain-containing protein</fullName>
    </recommendedName>
</protein>
<keyword evidence="1" id="KW-0812">Transmembrane</keyword>